<protein>
    <submittedName>
        <fullName evidence="1">Uncharacterized protein</fullName>
    </submittedName>
</protein>
<dbReference type="AlphaFoldDB" id="A0A1J8QJM0"/>
<evidence type="ECO:0000313" key="1">
    <source>
        <dbReference type="EMBL" id="OJA20839.1"/>
    </source>
</evidence>
<organism evidence="1 2">
    <name type="scientific">Rhizopogon vesiculosus</name>
    <dbReference type="NCBI Taxonomy" id="180088"/>
    <lineage>
        <taxon>Eukaryota</taxon>
        <taxon>Fungi</taxon>
        <taxon>Dikarya</taxon>
        <taxon>Basidiomycota</taxon>
        <taxon>Agaricomycotina</taxon>
        <taxon>Agaricomycetes</taxon>
        <taxon>Agaricomycetidae</taxon>
        <taxon>Boletales</taxon>
        <taxon>Suillineae</taxon>
        <taxon>Rhizopogonaceae</taxon>
        <taxon>Rhizopogon</taxon>
    </lineage>
</organism>
<comment type="caution">
    <text evidence="1">The sequence shown here is derived from an EMBL/GenBank/DDBJ whole genome shotgun (WGS) entry which is preliminary data.</text>
</comment>
<name>A0A1J8QJM0_9AGAM</name>
<dbReference type="Proteomes" id="UP000183567">
    <property type="component" value="Unassembled WGS sequence"/>
</dbReference>
<dbReference type="EMBL" id="LVVM01000352">
    <property type="protein sequence ID" value="OJA20839.1"/>
    <property type="molecule type" value="Genomic_DNA"/>
</dbReference>
<proteinExistence type="predicted"/>
<accession>A0A1J8QJM0</accession>
<evidence type="ECO:0000313" key="2">
    <source>
        <dbReference type="Proteomes" id="UP000183567"/>
    </source>
</evidence>
<reference evidence="1" key="1">
    <citation type="submission" date="2016-03" db="EMBL/GenBank/DDBJ databases">
        <title>Comparative genomics of the ectomycorrhizal sister species Rhizopogon vinicolor and Rhizopogon vesiculosus (Basidiomycota: Boletales) reveals a divergence of the mating type B locus.</title>
        <authorList>
            <person name="Mujic A.B."/>
            <person name="Kuo A."/>
            <person name="Tritt A."/>
            <person name="Lipzen A."/>
            <person name="Chen C."/>
            <person name="Johnson J."/>
            <person name="Sharma A."/>
            <person name="Barry K."/>
            <person name="Grigoriev I.V."/>
            <person name="Spatafora J.W."/>
        </authorList>
    </citation>
    <scope>NUCLEOTIDE SEQUENCE [LARGE SCALE GENOMIC DNA]</scope>
    <source>
        <strain evidence="1">AM-OR11-056</strain>
    </source>
</reference>
<gene>
    <name evidence="1" type="ORF">AZE42_02500</name>
</gene>
<sequence>MHTDDQMQDSGRSGMTTDISYVEGAVPPDMLLKFPEEDLENLRRLLYLDKRFPHGSNPPDEVLFQAIEAYENEEAKLRQDFCGLFHFHTKSRQRRGLLSIEDTSATRLSEAPKEGALIQGTQFCCCFWVDKRTKQICQKSVPTRKKPCSLT</sequence>
<keyword evidence="2" id="KW-1185">Reference proteome</keyword>